<sequence length="196" mass="23219">MFAELKRGIAMKKEHSRRWQETEIKLERVTLGLMTGSDLEHITVRAICEKAGVNRTTFYEHFQDVYDLFDKMETELRREIMEQYHPDDMKAFTISSFIPIFEHIRKYQYFYRIVLKTRTTFPIREGFERLLNDVIRPACTRAGITDESRIMYHLVFFQAGFTVCLRRWVDGGCQENTETLAEIINASIPNIFMLSP</sequence>
<dbReference type="PANTHER" id="PTHR43479">
    <property type="entry name" value="ACREF/ENVCD OPERON REPRESSOR-RELATED"/>
    <property type="match status" value="1"/>
</dbReference>
<dbReference type="Pfam" id="PF14278">
    <property type="entry name" value="TetR_C_8"/>
    <property type="match status" value="1"/>
</dbReference>
<dbReference type="InterPro" id="IPR050624">
    <property type="entry name" value="HTH-type_Tx_Regulator"/>
</dbReference>
<protein>
    <submittedName>
        <fullName evidence="4">Transcriptional regulator</fullName>
    </submittedName>
</protein>
<dbReference type="InterPro" id="IPR009057">
    <property type="entry name" value="Homeodomain-like_sf"/>
</dbReference>
<dbReference type="AlphaFoldDB" id="I7ARI4"/>
<evidence type="ECO:0000259" key="3">
    <source>
        <dbReference type="PROSITE" id="PS50977"/>
    </source>
</evidence>
<evidence type="ECO:0000256" key="1">
    <source>
        <dbReference type="ARBA" id="ARBA00023125"/>
    </source>
</evidence>
<dbReference type="PANTHER" id="PTHR43479:SF11">
    <property type="entry name" value="ACREF_ENVCD OPERON REPRESSOR-RELATED"/>
    <property type="match status" value="1"/>
</dbReference>
<organism evidence="4">
    <name type="scientific">uncultured bacterium scaffold00090</name>
    <dbReference type="NCBI Taxonomy" id="1132476"/>
    <lineage>
        <taxon>Bacteria</taxon>
        <taxon>environmental samples</taxon>
    </lineage>
</organism>
<evidence type="ECO:0000313" key="4">
    <source>
        <dbReference type="EMBL" id="AFN84552.1"/>
    </source>
</evidence>
<dbReference type="InterPro" id="IPR039532">
    <property type="entry name" value="TetR_C_Firmicutes"/>
</dbReference>
<feature type="domain" description="HTH tetR-type" evidence="3">
    <location>
        <begin position="20"/>
        <end position="80"/>
    </location>
</feature>
<dbReference type="InterPro" id="IPR001647">
    <property type="entry name" value="HTH_TetR"/>
</dbReference>
<dbReference type="SUPFAM" id="SSF46689">
    <property type="entry name" value="Homeodomain-like"/>
    <property type="match status" value="1"/>
</dbReference>
<accession>I7ARI4</accession>
<dbReference type="Pfam" id="PF00440">
    <property type="entry name" value="TetR_N"/>
    <property type="match status" value="1"/>
</dbReference>
<reference evidence="4" key="1">
    <citation type="submission" date="2011-12" db="EMBL/GenBank/DDBJ databases">
        <authorList>
            <person name="Lu H.-P."/>
            <person name="Wang Y.-B."/>
            <person name="Huang S.-W."/>
            <person name="Lin C.-Y."/>
            <person name="Wu M."/>
            <person name="Hsieh C.-H."/>
            <person name="Yu H.-T."/>
        </authorList>
    </citation>
    <scope>NUCLEOTIDE SEQUENCE</scope>
</reference>
<feature type="DNA-binding region" description="H-T-H motif" evidence="2">
    <location>
        <begin position="43"/>
        <end position="62"/>
    </location>
</feature>
<keyword evidence="1 2" id="KW-0238">DNA-binding</keyword>
<dbReference type="PROSITE" id="PS50977">
    <property type="entry name" value="HTH_TETR_2"/>
    <property type="match status" value="1"/>
</dbReference>
<proteinExistence type="predicted"/>
<name>I7ARI4_9BACT</name>
<reference evidence="4" key="2">
    <citation type="journal article" date="2012" name="BMC Genomics">
        <title>Metagenomic analysis reveals a functional signature for biomass degradation by cecal microbiota in the leaf-eating flying squirrel (Petaurista alborufus lena).</title>
        <authorList>
            <person name="Lu H.P."/>
            <person name="Wang Y.B."/>
            <person name="Huang S.W."/>
            <person name="Lin C.Y."/>
            <person name="Wu M."/>
            <person name="Hsieh C.H."/>
            <person name="Yu H.T."/>
        </authorList>
    </citation>
    <scope>NUCLEOTIDE SEQUENCE</scope>
</reference>
<dbReference type="GO" id="GO:0003677">
    <property type="term" value="F:DNA binding"/>
    <property type="evidence" value="ECO:0007669"/>
    <property type="project" value="UniProtKB-UniRule"/>
</dbReference>
<dbReference type="EMBL" id="JQ335998">
    <property type="protein sequence ID" value="AFN84552.1"/>
    <property type="molecule type" value="Genomic_DNA"/>
</dbReference>
<dbReference type="Gene3D" id="1.10.357.10">
    <property type="entry name" value="Tetracycline Repressor, domain 2"/>
    <property type="match status" value="1"/>
</dbReference>
<evidence type="ECO:0000256" key="2">
    <source>
        <dbReference type="PROSITE-ProRule" id="PRU00335"/>
    </source>
</evidence>